<organism evidence="2 3">
    <name type="scientific">Heterostelium pallidum (strain ATCC 26659 / Pp 5 / PN500)</name>
    <name type="common">Cellular slime mold</name>
    <name type="synonym">Polysphondylium pallidum</name>
    <dbReference type="NCBI Taxonomy" id="670386"/>
    <lineage>
        <taxon>Eukaryota</taxon>
        <taxon>Amoebozoa</taxon>
        <taxon>Evosea</taxon>
        <taxon>Eumycetozoa</taxon>
        <taxon>Dictyostelia</taxon>
        <taxon>Acytosteliales</taxon>
        <taxon>Acytosteliaceae</taxon>
        <taxon>Heterostelium</taxon>
    </lineage>
</organism>
<dbReference type="GO" id="GO:0005739">
    <property type="term" value="C:mitochondrion"/>
    <property type="evidence" value="ECO:0007669"/>
    <property type="project" value="TreeGrafter"/>
</dbReference>
<proteinExistence type="predicted"/>
<comment type="caution">
    <text evidence="2">The sequence shown here is derived from an EMBL/GenBank/DDBJ whole genome shotgun (WGS) entry which is preliminary data.</text>
</comment>
<evidence type="ECO:0000313" key="2">
    <source>
        <dbReference type="EMBL" id="EFA86582.1"/>
    </source>
</evidence>
<evidence type="ECO:0000313" key="3">
    <source>
        <dbReference type="Proteomes" id="UP000001396"/>
    </source>
</evidence>
<dbReference type="Proteomes" id="UP000001396">
    <property type="component" value="Unassembled WGS sequence"/>
</dbReference>
<dbReference type="PANTHER" id="PTHR43677:SF4">
    <property type="entry name" value="QUINONE OXIDOREDUCTASE-LIKE PROTEIN 2"/>
    <property type="match status" value="1"/>
</dbReference>
<dbReference type="GO" id="GO:0016491">
    <property type="term" value="F:oxidoreductase activity"/>
    <property type="evidence" value="ECO:0007669"/>
    <property type="project" value="InterPro"/>
</dbReference>
<dbReference type="RefSeq" id="XP_020438687.1">
    <property type="nucleotide sequence ID" value="XM_020571413.1"/>
</dbReference>
<dbReference type="EMBL" id="ADBJ01000002">
    <property type="protein sequence ID" value="EFA86582.1"/>
    <property type="molecule type" value="Genomic_DNA"/>
</dbReference>
<dbReference type="InterPro" id="IPR013149">
    <property type="entry name" value="ADH-like_C"/>
</dbReference>
<reference evidence="2 3" key="1">
    <citation type="journal article" date="2011" name="Genome Res.">
        <title>Phylogeny-wide analysis of social amoeba genomes highlights ancient origins for complex intercellular communication.</title>
        <authorList>
            <person name="Heidel A.J."/>
            <person name="Lawal H.M."/>
            <person name="Felder M."/>
            <person name="Schilde C."/>
            <person name="Helps N.R."/>
            <person name="Tunggal B."/>
            <person name="Rivero F."/>
            <person name="John U."/>
            <person name="Schleicher M."/>
            <person name="Eichinger L."/>
            <person name="Platzer M."/>
            <person name="Noegel A.A."/>
            <person name="Schaap P."/>
            <person name="Gloeckner G."/>
        </authorList>
    </citation>
    <scope>NUCLEOTIDE SEQUENCE [LARGE SCALE GENOMIC DNA]</scope>
    <source>
        <strain evidence="3">ATCC 26659 / Pp 5 / PN500</strain>
    </source>
</reference>
<dbReference type="InterPro" id="IPR020843">
    <property type="entry name" value="ER"/>
</dbReference>
<dbReference type="Gene3D" id="3.90.180.10">
    <property type="entry name" value="Medium-chain alcohol dehydrogenases, catalytic domain"/>
    <property type="match status" value="1"/>
</dbReference>
<gene>
    <name evidence="2" type="ORF">PPL_00383</name>
</gene>
<keyword evidence="3" id="KW-1185">Reference proteome</keyword>
<dbReference type="STRING" id="670386.D3AWA9"/>
<dbReference type="PANTHER" id="PTHR43677">
    <property type="entry name" value="SHORT-CHAIN DEHYDROGENASE/REDUCTASE"/>
    <property type="match status" value="1"/>
</dbReference>
<dbReference type="InterPro" id="IPR013154">
    <property type="entry name" value="ADH-like_N"/>
</dbReference>
<accession>D3AWA9</accession>
<dbReference type="GeneID" id="31355917"/>
<dbReference type="OMA" id="EQDLLMQ"/>
<dbReference type="InParanoid" id="D3AWA9"/>
<dbReference type="SMART" id="SM00829">
    <property type="entry name" value="PKS_ER"/>
    <property type="match status" value="1"/>
</dbReference>
<evidence type="ECO:0000259" key="1">
    <source>
        <dbReference type="SMART" id="SM00829"/>
    </source>
</evidence>
<dbReference type="Gene3D" id="3.40.50.720">
    <property type="entry name" value="NAD(P)-binding Rossmann-like Domain"/>
    <property type="match status" value="1"/>
</dbReference>
<protein>
    <recommendedName>
        <fullName evidence="1">Enoyl reductase (ER) domain-containing protein</fullName>
    </recommendedName>
</protein>
<dbReference type="CDD" id="cd08268">
    <property type="entry name" value="MDR2"/>
    <property type="match status" value="1"/>
</dbReference>
<name>D3AWA9_HETP5</name>
<dbReference type="SUPFAM" id="SSF50129">
    <property type="entry name" value="GroES-like"/>
    <property type="match status" value="1"/>
</dbReference>
<dbReference type="Pfam" id="PF08240">
    <property type="entry name" value="ADH_N"/>
    <property type="match status" value="1"/>
</dbReference>
<dbReference type="Pfam" id="PF00107">
    <property type="entry name" value="ADH_zinc_N"/>
    <property type="match status" value="1"/>
</dbReference>
<sequence>MSAKGVIFHEYGDSSKLKIEDVPIEEPTKGHVRVKMMAVGLNRAEVVFVEGKFTEQPKDLRKGSSLGYEGAGIVDKVGEGVKKFKVGDRVAVLCNVLMSEYPTNMEECIFPEYALVKMLDGQSFQDAASTWLAYLTAYFALVTNAKLKKGDWAVITAAGSSAGLAAVQMAKYLGANVIATSRTSSKRDLLMKFGADRFIATNEEDIKEKILEYTGGKGAHLIYDSVGGDWLEKLADATAVRGIIIEYGKPGPKPMILPYYQCFSKFLTFKVYFMAEYTTLPDCLEEAVQFINKLLPKTQSIVGKTFKGIEQLPEGHKFLEGNNVFGKAVVEFSDCGKTSMPSQ</sequence>
<dbReference type="InterPro" id="IPR051397">
    <property type="entry name" value="Zn-ADH-like_protein"/>
</dbReference>
<feature type="domain" description="Enoyl reductase (ER)" evidence="1">
    <location>
        <begin position="12"/>
        <end position="330"/>
    </location>
</feature>
<dbReference type="InterPro" id="IPR036291">
    <property type="entry name" value="NAD(P)-bd_dom_sf"/>
</dbReference>
<dbReference type="SUPFAM" id="SSF51735">
    <property type="entry name" value="NAD(P)-binding Rossmann-fold domains"/>
    <property type="match status" value="1"/>
</dbReference>
<dbReference type="AlphaFoldDB" id="D3AWA9"/>
<dbReference type="InterPro" id="IPR011032">
    <property type="entry name" value="GroES-like_sf"/>
</dbReference>